<dbReference type="EMBL" id="JAEKNS010000053">
    <property type="protein sequence ID" value="MBJ7594132.1"/>
    <property type="molecule type" value="Genomic_DNA"/>
</dbReference>
<keyword evidence="3" id="KW-1133">Transmembrane helix</keyword>
<dbReference type="Proteomes" id="UP000606991">
    <property type="component" value="Unassembled WGS sequence"/>
</dbReference>
<gene>
    <name evidence="4" type="ORF">JF886_04590</name>
</gene>
<comment type="caution">
    <text evidence="4">The sequence shown here is derived from an EMBL/GenBank/DDBJ whole genome shotgun (WGS) entry which is preliminary data.</text>
</comment>
<name>A0A934JSC6_9BACT</name>
<keyword evidence="3" id="KW-0812">Transmembrane</keyword>
<feature type="compositionally biased region" description="Low complexity" evidence="2">
    <location>
        <begin position="180"/>
        <end position="194"/>
    </location>
</feature>
<sequence>MRRRRLGLVSRAQAVGALARGSGGARAFRLRVAALVVAVAAISVGGTVALTLHPTSAPLGVVRSFSAALTTQGSQLSATPGADTTRGDLLAAVVKVRNVSGTAAVTVVSDSAGNTWARATAVAAGKQSDQEMWYAANATTVAATGSVTVTTTAASAVAMTVIELSGVATIAPLDVTAAKSGTGPAASTGPTPTSKPNEIAVASVGWNSAVTPSKQTTGYAFVAPVQSRVSGANTGEQLATQVLSAAGPQSYASTLSSSVSWTAVIATFQAASSSPTPTPTDTSTPTPSVTATPTATPTATATPTTSPSPSPSGRPIKHVVVLYQENHSFDNVLGSWCAHNAHCLGLPPTVTLKGGVVVTPTQATDLVPSMGHSVADQVAAIDGGNMDGWAGVGSCAAKSSPPYPCVSYYSAAQVPNITSLAGAFAMDDHTFSMADSPSFGGHLYAAAASIDGFNGNNPQPHAGVTPGQGWGCDSNLDAQWSPSLGGALQQVPSCVPDPSLSPSIYPFGGAYRATPVQYVPTIMGRLDAAGLPWRLYTSGVTTAGGAGSGGQYSWAVCPSFAECLDSSERKNMVPVTNFVNDANNGTLPSFSIVLPQGSGTGPTSQHNGTSMATGDNWIGQVATALEHGPEWQSTALFITYDDCGCFYDQVAPGVNPDGTPQGIRVPLVIVSPYAKAGFNDTTPATFASILAFTEQTFGLPALGVNDAGAYAFANSFDYTQAPLPGAAMVQQPVAPAAAVVQDPNDPT</sequence>
<feature type="region of interest" description="Disordered" evidence="2">
    <location>
        <begin position="270"/>
        <end position="313"/>
    </location>
</feature>
<dbReference type="SUPFAM" id="SSF53649">
    <property type="entry name" value="Alkaline phosphatase-like"/>
    <property type="match status" value="1"/>
</dbReference>
<dbReference type="GO" id="GO:0042578">
    <property type="term" value="F:phosphoric ester hydrolase activity"/>
    <property type="evidence" value="ECO:0007669"/>
    <property type="project" value="UniProtKB-ARBA"/>
</dbReference>
<dbReference type="InterPro" id="IPR007312">
    <property type="entry name" value="Phosphoesterase"/>
</dbReference>
<dbReference type="RefSeq" id="WP_337310065.1">
    <property type="nucleotide sequence ID" value="NZ_JAEKNS010000053.1"/>
</dbReference>
<feature type="compositionally biased region" description="Low complexity" evidence="2">
    <location>
        <begin position="270"/>
        <end position="305"/>
    </location>
</feature>
<evidence type="ECO:0000256" key="1">
    <source>
        <dbReference type="ARBA" id="ARBA00022801"/>
    </source>
</evidence>
<dbReference type="PANTHER" id="PTHR31956">
    <property type="entry name" value="NON-SPECIFIC PHOSPHOLIPASE C4-RELATED"/>
    <property type="match status" value="1"/>
</dbReference>
<evidence type="ECO:0000256" key="2">
    <source>
        <dbReference type="SAM" id="MobiDB-lite"/>
    </source>
</evidence>
<dbReference type="GO" id="GO:0009395">
    <property type="term" value="P:phospholipid catabolic process"/>
    <property type="evidence" value="ECO:0007669"/>
    <property type="project" value="TreeGrafter"/>
</dbReference>
<evidence type="ECO:0000256" key="3">
    <source>
        <dbReference type="SAM" id="Phobius"/>
    </source>
</evidence>
<keyword evidence="1" id="KW-0378">Hydrolase</keyword>
<dbReference type="PANTHER" id="PTHR31956:SF1">
    <property type="entry name" value="NON-SPECIFIC PHOSPHOLIPASE C1"/>
    <property type="match status" value="1"/>
</dbReference>
<dbReference type="Pfam" id="PF04185">
    <property type="entry name" value="Phosphoesterase"/>
    <property type="match status" value="1"/>
</dbReference>
<evidence type="ECO:0000313" key="4">
    <source>
        <dbReference type="EMBL" id="MBJ7594132.1"/>
    </source>
</evidence>
<dbReference type="Gene3D" id="3.40.720.10">
    <property type="entry name" value="Alkaline Phosphatase, subunit A"/>
    <property type="match status" value="2"/>
</dbReference>
<proteinExistence type="predicted"/>
<evidence type="ECO:0000313" key="5">
    <source>
        <dbReference type="Proteomes" id="UP000606991"/>
    </source>
</evidence>
<feature type="region of interest" description="Disordered" evidence="2">
    <location>
        <begin position="179"/>
        <end position="198"/>
    </location>
</feature>
<feature type="transmembrane region" description="Helical" evidence="3">
    <location>
        <begin position="32"/>
        <end position="52"/>
    </location>
</feature>
<evidence type="ECO:0008006" key="6">
    <source>
        <dbReference type="Google" id="ProtNLM"/>
    </source>
</evidence>
<accession>A0A934JSC6</accession>
<dbReference type="InterPro" id="IPR017850">
    <property type="entry name" value="Alkaline_phosphatase_core_sf"/>
</dbReference>
<protein>
    <recommendedName>
        <fullName evidence="6">Phosphoesterase</fullName>
    </recommendedName>
</protein>
<reference evidence="4 5" key="1">
    <citation type="submission" date="2020-10" db="EMBL/GenBank/DDBJ databases">
        <title>Ca. Dormibacterota MAGs.</title>
        <authorList>
            <person name="Montgomery K."/>
        </authorList>
    </citation>
    <scope>NUCLEOTIDE SEQUENCE [LARGE SCALE GENOMIC DNA]</scope>
    <source>
        <strain evidence="4">SC8812_S17_18</strain>
    </source>
</reference>
<keyword evidence="3" id="KW-0472">Membrane</keyword>
<dbReference type="AlphaFoldDB" id="A0A934JSC6"/>
<organism evidence="4 5">
    <name type="scientific">Candidatus Aeolococcus gillhamiae</name>
    <dbReference type="NCBI Taxonomy" id="3127015"/>
    <lineage>
        <taxon>Bacteria</taxon>
        <taxon>Bacillati</taxon>
        <taxon>Candidatus Dormiibacterota</taxon>
        <taxon>Candidatus Dormibacteria</taxon>
        <taxon>Candidatus Aeolococcales</taxon>
        <taxon>Candidatus Aeolococcaceae</taxon>
        <taxon>Candidatus Aeolococcus</taxon>
    </lineage>
</organism>